<dbReference type="Proteomes" id="UP000521872">
    <property type="component" value="Unassembled WGS sequence"/>
</dbReference>
<comment type="cofactor">
    <cofactor evidence="9">
        <name>[2Fe-2S] cluster</name>
        <dbReference type="ChEBI" id="CHEBI:190135"/>
    </cofactor>
</comment>
<protein>
    <recommendedName>
        <fullName evidence="15">Fe-S cluster assembly protein DRE2</fullName>
    </recommendedName>
</protein>
<sequence>MSPTAVYTPSEGLPSPAQPATHLKGPALVIGSLTTAQDGQYQALISELESSRTVDKQLLDRLVDEATTLTPSSYASVHVTLSSSDYESVRQKLPSLLSQLYAGLSPLGTLHLLNLTSGFQNLPSELTLAGFNILSSIPESGTIHAQKPPQTAAISLKNRPANSVPLMKLNRKADPAKKQALWALTSSPSTPLIDAEALLTPADKARPVPTCEPVNPTAPRRKKACKGCSCGLAELEEEERKNSKVVLLDGSQNGETMEVDQSEKERLIAAAKAAPKATSSCGSCFLGDAFRCASCPYLGLPAFKPGEKVEIDFGMDDL</sequence>
<dbReference type="GO" id="GO:0009055">
    <property type="term" value="F:electron transfer activity"/>
    <property type="evidence" value="ECO:0007669"/>
    <property type="project" value="UniProtKB-UniRule"/>
</dbReference>
<evidence type="ECO:0000256" key="10">
    <source>
        <dbReference type="SAM" id="MobiDB-lite"/>
    </source>
</evidence>
<feature type="binding site" evidence="9">
    <location>
        <position position="211"/>
    </location>
    <ligand>
        <name>[2Fe-2S] cluster</name>
        <dbReference type="ChEBI" id="CHEBI:190135"/>
    </ligand>
</feature>
<evidence type="ECO:0000313" key="13">
    <source>
        <dbReference type="EMBL" id="KAF4619390.1"/>
    </source>
</evidence>
<accession>A0A8H4QZ93</accession>
<feature type="domain" description="Anamorsin C-terminal" evidence="11">
    <location>
        <begin position="209"/>
        <end position="311"/>
    </location>
</feature>
<comment type="caution">
    <text evidence="13">The sequence shown here is derived from an EMBL/GenBank/DDBJ whole genome shotgun (WGS) entry which is preliminary data.</text>
</comment>
<evidence type="ECO:0000256" key="5">
    <source>
        <dbReference type="ARBA" id="ARBA00022723"/>
    </source>
</evidence>
<comment type="domain">
    <text evidence="9">The N-terminal domain has structural similarity with S-adenosyl-L-methionine-dependent methyltransferases, but does not bind S-adenosyl-L-methionine. It is required for correct assembly of the 2 Fe-S clusters.</text>
</comment>
<evidence type="ECO:0000256" key="3">
    <source>
        <dbReference type="ARBA" id="ARBA00022485"/>
    </source>
</evidence>
<evidence type="ECO:0000256" key="1">
    <source>
        <dbReference type="ARBA" id="ARBA00001966"/>
    </source>
</evidence>
<dbReference type="EMBL" id="JAACJL010000016">
    <property type="protein sequence ID" value="KAF4619390.1"/>
    <property type="molecule type" value="Genomic_DNA"/>
</dbReference>
<feature type="binding site" evidence="9">
    <location>
        <position position="295"/>
    </location>
    <ligand>
        <name>[4Fe-4S] cluster</name>
        <dbReference type="ChEBI" id="CHEBI:49883"/>
    </ligand>
</feature>
<feature type="binding site" evidence="9">
    <location>
        <position position="230"/>
    </location>
    <ligand>
        <name>[2Fe-2S] cluster</name>
        <dbReference type="ChEBI" id="CHEBI:190135"/>
    </ligand>
</feature>
<feature type="binding site" evidence="9">
    <location>
        <position position="292"/>
    </location>
    <ligand>
        <name>[4Fe-4S] cluster</name>
        <dbReference type="ChEBI" id="CHEBI:49883"/>
    </ligand>
</feature>
<dbReference type="GO" id="GO:0051539">
    <property type="term" value="F:4 iron, 4 sulfur cluster binding"/>
    <property type="evidence" value="ECO:0007669"/>
    <property type="project" value="UniProtKB-KW"/>
</dbReference>
<evidence type="ECO:0000256" key="7">
    <source>
        <dbReference type="ARBA" id="ARBA00023014"/>
    </source>
</evidence>
<evidence type="ECO:0000256" key="4">
    <source>
        <dbReference type="ARBA" id="ARBA00022490"/>
    </source>
</evidence>
<keyword evidence="3 9" id="KW-0004">4Fe-4S</keyword>
<dbReference type="GO" id="GO:0005758">
    <property type="term" value="C:mitochondrial intermembrane space"/>
    <property type="evidence" value="ECO:0007669"/>
    <property type="project" value="UniProtKB-SubCell"/>
</dbReference>
<evidence type="ECO:0000259" key="12">
    <source>
        <dbReference type="Pfam" id="PF16803"/>
    </source>
</evidence>
<comment type="cofactor">
    <cofactor evidence="1 9">
        <name>[4Fe-4S] cluster</name>
        <dbReference type="ChEBI" id="CHEBI:49883"/>
    </cofactor>
</comment>
<comment type="caution">
    <text evidence="9">Lacks conserved residue(s) required for the propagation of feature annotation.</text>
</comment>
<evidence type="ECO:0008006" key="15">
    <source>
        <dbReference type="Google" id="ProtNLM"/>
    </source>
</evidence>
<dbReference type="PANTHER" id="PTHR13273">
    <property type="entry name" value="ANAMORSIN"/>
    <property type="match status" value="1"/>
</dbReference>
<keyword evidence="9" id="KW-0001">2Fe-2S</keyword>
<organism evidence="13 14">
    <name type="scientific">Agrocybe pediades</name>
    <dbReference type="NCBI Taxonomy" id="84607"/>
    <lineage>
        <taxon>Eukaryota</taxon>
        <taxon>Fungi</taxon>
        <taxon>Dikarya</taxon>
        <taxon>Basidiomycota</taxon>
        <taxon>Agaricomycotina</taxon>
        <taxon>Agaricomycetes</taxon>
        <taxon>Agaricomycetidae</taxon>
        <taxon>Agaricales</taxon>
        <taxon>Agaricineae</taxon>
        <taxon>Strophariaceae</taxon>
        <taxon>Agrocybe</taxon>
    </lineage>
</organism>
<evidence type="ECO:0000256" key="6">
    <source>
        <dbReference type="ARBA" id="ARBA00023004"/>
    </source>
</evidence>
<feature type="region of interest" description="Disordered" evidence="10">
    <location>
        <begin position="1"/>
        <end position="20"/>
    </location>
</feature>
<keyword evidence="5 9" id="KW-0479">Metal-binding</keyword>
<feature type="region of interest" description="Fe-S binding site B" evidence="9">
    <location>
        <begin position="281"/>
        <end position="295"/>
    </location>
</feature>
<feature type="domain" description="Fe-S cluster assembly protein Dre2 N-terminal" evidence="12">
    <location>
        <begin position="38"/>
        <end position="157"/>
    </location>
</feature>
<dbReference type="InterPro" id="IPR031838">
    <property type="entry name" value="Dre2_N"/>
</dbReference>
<dbReference type="Pfam" id="PF16803">
    <property type="entry name" value="DRE2_N"/>
    <property type="match status" value="1"/>
</dbReference>
<dbReference type="GO" id="GO:0016226">
    <property type="term" value="P:iron-sulfur cluster assembly"/>
    <property type="evidence" value="ECO:0007669"/>
    <property type="project" value="UniProtKB-UniRule"/>
</dbReference>
<feature type="short sequence motif" description="Cx2C motif 1" evidence="9">
    <location>
        <begin position="281"/>
        <end position="284"/>
    </location>
</feature>
<dbReference type="AlphaFoldDB" id="A0A8H4QZ93"/>
<dbReference type="Pfam" id="PF05093">
    <property type="entry name" value="CIAPIN1"/>
    <property type="match status" value="1"/>
</dbReference>
<keyword evidence="7 9" id="KW-0411">Iron-sulfur</keyword>
<feature type="binding site" evidence="9">
    <location>
        <position position="228"/>
    </location>
    <ligand>
        <name>[2Fe-2S] cluster</name>
        <dbReference type="ChEBI" id="CHEBI:190135"/>
    </ligand>
</feature>
<gene>
    <name evidence="13" type="ORF">D9613_005522</name>
</gene>
<feature type="binding site" evidence="9">
    <location>
        <position position="225"/>
    </location>
    <ligand>
        <name>[2Fe-2S] cluster</name>
        <dbReference type="ChEBI" id="CHEBI:190135"/>
    </ligand>
</feature>
<evidence type="ECO:0000256" key="2">
    <source>
        <dbReference type="ARBA" id="ARBA00008169"/>
    </source>
</evidence>
<dbReference type="GO" id="GO:0046872">
    <property type="term" value="F:metal ion binding"/>
    <property type="evidence" value="ECO:0007669"/>
    <property type="project" value="UniProtKB-KW"/>
</dbReference>
<comment type="domain">
    <text evidence="9">The twin Cx2C motifs are involved in the recognition by the mitochondrial MIA40-ERV1 disulfide relay system. The formation of 2 disulfide bonds in the Cx2C motifs through dithiol/disulfide exchange reactions effectively traps the protein in the mitochondrial intermembrane space.</text>
</comment>
<feature type="binding site" evidence="9">
    <location>
        <position position="284"/>
    </location>
    <ligand>
        <name>[4Fe-4S] cluster</name>
        <dbReference type="ChEBI" id="CHEBI:49883"/>
    </ligand>
</feature>
<feature type="binding site" evidence="9">
    <location>
        <position position="281"/>
    </location>
    <ligand>
        <name>[4Fe-4S] cluster</name>
        <dbReference type="ChEBI" id="CHEBI:49883"/>
    </ligand>
</feature>
<comment type="similarity">
    <text evidence="2 9">Belongs to the anamorsin family.</text>
</comment>
<comment type="subcellular location">
    <subcellularLocation>
        <location evidence="9">Cytoplasm</location>
    </subcellularLocation>
    <subcellularLocation>
        <location evidence="9">Mitochondrion intermembrane space</location>
    </subcellularLocation>
</comment>
<dbReference type="GO" id="GO:0051537">
    <property type="term" value="F:2 iron, 2 sulfur cluster binding"/>
    <property type="evidence" value="ECO:0007669"/>
    <property type="project" value="UniProtKB-UniRule"/>
</dbReference>
<evidence type="ECO:0000259" key="11">
    <source>
        <dbReference type="Pfam" id="PF05093"/>
    </source>
</evidence>
<dbReference type="PANTHER" id="PTHR13273:SF14">
    <property type="entry name" value="ANAMORSIN"/>
    <property type="match status" value="1"/>
</dbReference>
<keyword evidence="14" id="KW-1185">Reference proteome</keyword>
<dbReference type="InterPro" id="IPR007785">
    <property type="entry name" value="Anamorsin"/>
</dbReference>
<feature type="short sequence motif" description="Cx2C motif 2" evidence="9">
    <location>
        <begin position="292"/>
        <end position="295"/>
    </location>
</feature>
<evidence type="ECO:0000256" key="9">
    <source>
        <dbReference type="HAMAP-Rule" id="MF_03115"/>
    </source>
</evidence>
<dbReference type="InterPro" id="IPR046408">
    <property type="entry name" value="CIAPIN1"/>
</dbReference>
<comment type="domain">
    <text evidence="9">The C-terminal domain binds 2 Fe-S clusters but is otherwise mostly in an intrinsically disordered conformation.</text>
</comment>
<evidence type="ECO:0000313" key="14">
    <source>
        <dbReference type="Proteomes" id="UP000521872"/>
    </source>
</evidence>
<proteinExistence type="inferred from homology"/>
<keyword evidence="6 9" id="KW-0408">Iron</keyword>
<keyword evidence="4 9" id="KW-0963">Cytoplasm</keyword>
<name>A0A8H4QZ93_9AGAR</name>
<dbReference type="HAMAP" id="MF_03115">
    <property type="entry name" value="Anamorsin"/>
    <property type="match status" value="1"/>
</dbReference>
<evidence type="ECO:0000256" key="8">
    <source>
        <dbReference type="ARBA" id="ARBA00023128"/>
    </source>
</evidence>
<reference evidence="13 14" key="1">
    <citation type="submission" date="2019-12" db="EMBL/GenBank/DDBJ databases">
        <authorList>
            <person name="Floudas D."/>
            <person name="Bentzer J."/>
            <person name="Ahren D."/>
            <person name="Johansson T."/>
            <person name="Persson P."/>
            <person name="Tunlid A."/>
        </authorList>
    </citation>
    <scope>NUCLEOTIDE SEQUENCE [LARGE SCALE GENOMIC DNA]</scope>
    <source>
        <strain evidence="13 14">CBS 102.39</strain>
    </source>
</reference>
<keyword evidence="8 9" id="KW-0496">Mitochondrion</keyword>